<dbReference type="RefSeq" id="WP_281259162.1">
    <property type="nucleotide sequence ID" value="NZ_FNDU01000010.1"/>
</dbReference>
<dbReference type="EMBL" id="FNDU01000010">
    <property type="protein sequence ID" value="SDI66559.1"/>
    <property type="molecule type" value="Genomic_DNA"/>
</dbReference>
<reference evidence="1 2" key="1">
    <citation type="submission" date="2016-10" db="EMBL/GenBank/DDBJ databases">
        <authorList>
            <person name="de Groot N.N."/>
        </authorList>
    </citation>
    <scope>NUCLEOTIDE SEQUENCE [LARGE SCALE GENOMIC DNA]</scope>
    <source>
        <strain evidence="2">P4B,CCM 7963,CECT 7998,DSM 25260,IBRC-M 10614,KCTC 13821</strain>
    </source>
</reference>
<evidence type="ECO:0000313" key="2">
    <source>
        <dbReference type="Proteomes" id="UP000199017"/>
    </source>
</evidence>
<proteinExistence type="predicted"/>
<gene>
    <name evidence="1" type="ORF">SAMN05216352_11019</name>
</gene>
<accession>A0A1G8MF17</accession>
<sequence>MTIQKVTWKELDSLTELFDLYRIFFNSRRTEKGKGVFETEINK</sequence>
<organism evidence="1 2">
    <name type="scientific">Alteribacillus bidgolensis</name>
    <dbReference type="NCBI Taxonomy" id="930129"/>
    <lineage>
        <taxon>Bacteria</taxon>
        <taxon>Bacillati</taxon>
        <taxon>Bacillota</taxon>
        <taxon>Bacilli</taxon>
        <taxon>Bacillales</taxon>
        <taxon>Bacillaceae</taxon>
        <taxon>Alteribacillus</taxon>
    </lineage>
</organism>
<evidence type="ECO:0000313" key="1">
    <source>
        <dbReference type="EMBL" id="SDI66559.1"/>
    </source>
</evidence>
<dbReference type="AlphaFoldDB" id="A0A1G8MF17"/>
<dbReference type="Proteomes" id="UP000199017">
    <property type="component" value="Unassembled WGS sequence"/>
</dbReference>
<protein>
    <submittedName>
        <fullName evidence="1">Uncharacterized protein</fullName>
    </submittedName>
</protein>
<name>A0A1G8MF17_9BACI</name>
<keyword evidence="2" id="KW-1185">Reference proteome</keyword>